<dbReference type="GO" id="GO:0003677">
    <property type="term" value="F:DNA binding"/>
    <property type="evidence" value="ECO:0007669"/>
    <property type="project" value="InterPro"/>
</dbReference>
<evidence type="ECO:0000313" key="5">
    <source>
        <dbReference type="Proteomes" id="UP000007347"/>
    </source>
</evidence>
<dbReference type="Pfam" id="PF00589">
    <property type="entry name" value="Phage_integrase"/>
    <property type="match status" value="1"/>
</dbReference>
<dbReference type="GO" id="GO:0015074">
    <property type="term" value="P:DNA integration"/>
    <property type="evidence" value="ECO:0007669"/>
    <property type="project" value="InterPro"/>
</dbReference>
<evidence type="ECO:0000259" key="3">
    <source>
        <dbReference type="PROSITE" id="PS51898"/>
    </source>
</evidence>
<evidence type="ECO:0000256" key="2">
    <source>
        <dbReference type="ARBA" id="ARBA00023172"/>
    </source>
</evidence>
<dbReference type="GO" id="GO:0006310">
    <property type="term" value="P:DNA recombination"/>
    <property type="evidence" value="ECO:0007669"/>
    <property type="project" value="UniProtKB-KW"/>
</dbReference>
<dbReference type="RefSeq" id="WP_014955730.1">
    <property type="nucleotide sequence ID" value="NC_018645.1"/>
</dbReference>
<evidence type="ECO:0000256" key="1">
    <source>
        <dbReference type="ARBA" id="ARBA00022829"/>
    </source>
</evidence>
<reference evidence="4 5" key="1">
    <citation type="journal article" date="2013" name="Environ. Microbiol.">
        <title>Complete genome, catabolic sub-proteomes and key-metabolites of Desulfobacula toluolica Tol2, a marine, aromatic compound-degrading, sulfate-reducing bacterium.</title>
        <authorList>
            <person name="Wohlbrand L."/>
            <person name="Jacob J.H."/>
            <person name="Kube M."/>
            <person name="Mussmann M."/>
            <person name="Jarling R."/>
            <person name="Beck A."/>
            <person name="Amann R."/>
            <person name="Wilkes H."/>
            <person name="Reinhardt R."/>
            <person name="Rabus R."/>
        </authorList>
    </citation>
    <scope>NUCLEOTIDE SEQUENCE [LARGE SCALE GENOMIC DNA]</scope>
    <source>
        <strain evidence="5">DSM 7467 / Tol2</strain>
    </source>
</reference>
<keyword evidence="2" id="KW-0233">DNA recombination</keyword>
<name>K0NF97_DESTT</name>
<keyword evidence="1" id="KW-0159">Chromosome partition</keyword>
<protein>
    <submittedName>
        <fullName evidence="4">Putative tyrosine recombinase</fullName>
    </submittedName>
</protein>
<keyword evidence="5" id="KW-1185">Reference proteome</keyword>
<dbReference type="KEGG" id="dto:TOL2_C02030"/>
<gene>
    <name evidence="4" type="ordered locus">TOL2_C02030</name>
</gene>
<dbReference type="Proteomes" id="UP000007347">
    <property type="component" value="Chromosome"/>
</dbReference>
<accession>K0NF97</accession>
<sequence length="191" mass="21748">MSKTIVFKFLNSVDRSTWMGNRNYIILSLLWALGLRVSELTRLVIGSFEPGIGPRIGLLRVKGKNKKQRALFVVDKLYDNLVAYLAHPKTLKFKKNPMLPVKSGKAISTDRVQRKLRQYCKEAGITGRLTPHVLRHSFATEMYHARVPLHAIQAMMGHSNTAETAIYIKVDDSFKQEALNQLVINGRLSWE</sequence>
<dbReference type="PANTHER" id="PTHR30349:SF81">
    <property type="entry name" value="TYROSINE RECOMBINASE XERC"/>
    <property type="match status" value="1"/>
</dbReference>
<dbReference type="InterPro" id="IPR013762">
    <property type="entry name" value="Integrase-like_cat_sf"/>
</dbReference>
<dbReference type="PANTHER" id="PTHR30349">
    <property type="entry name" value="PHAGE INTEGRASE-RELATED"/>
    <property type="match status" value="1"/>
</dbReference>
<dbReference type="InterPro" id="IPR011010">
    <property type="entry name" value="DNA_brk_join_enz"/>
</dbReference>
<proteinExistence type="predicted"/>
<dbReference type="AlphaFoldDB" id="K0NF97"/>
<dbReference type="PROSITE" id="PS51898">
    <property type="entry name" value="TYR_RECOMBINASE"/>
    <property type="match status" value="1"/>
</dbReference>
<evidence type="ECO:0000313" key="4">
    <source>
        <dbReference type="EMBL" id="CCK78373.1"/>
    </source>
</evidence>
<feature type="domain" description="Tyr recombinase" evidence="3">
    <location>
        <begin position="1"/>
        <end position="180"/>
    </location>
</feature>
<dbReference type="Gene3D" id="1.10.443.10">
    <property type="entry name" value="Intergrase catalytic core"/>
    <property type="match status" value="1"/>
</dbReference>
<organism evidence="4 5">
    <name type="scientific">Desulfobacula toluolica (strain DSM 7467 / Tol2)</name>
    <dbReference type="NCBI Taxonomy" id="651182"/>
    <lineage>
        <taxon>Bacteria</taxon>
        <taxon>Pseudomonadati</taxon>
        <taxon>Thermodesulfobacteriota</taxon>
        <taxon>Desulfobacteria</taxon>
        <taxon>Desulfobacterales</taxon>
        <taxon>Desulfobacteraceae</taxon>
        <taxon>Desulfobacula</taxon>
    </lineage>
</organism>
<dbReference type="STRING" id="651182.TOL2_C02030"/>
<dbReference type="HOGENOM" id="CLU_027562_9_0_7"/>
<dbReference type="SUPFAM" id="SSF56349">
    <property type="entry name" value="DNA breaking-rejoining enzymes"/>
    <property type="match status" value="1"/>
</dbReference>
<dbReference type="InterPro" id="IPR002104">
    <property type="entry name" value="Integrase_catalytic"/>
</dbReference>
<dbReference type="GO" id="GO:0007059">
    <property type="term" value="P:chromosome segregation"/>
    <property type="evidence" value="ECO:0007669"/>
    <property type="project" value="UniProtKB-KW"/>
</dbReference>
<dbReference type="EMBL" id="FO203503">
    <property type="protein sequence ID" value="CCK78373.1"/>
    <property type="molecule type" value="Genomic_DNA"/>
</dbReference>
<dbReference type="InterPro" id="IPR050090">
    <property type="entry name" value="Tyrosine_recombinase_XerCD"/>
</dbReference>